<dbReference type="InterPro" id="IPR007372">
    <property type="entry name" value="Lipid/polyisoprenoid-bd_YceI"/>
</dbReference>
<evidence type="ECO:0000259" key="1">
    <source>
        <dbReference type="SMART" id="SM00867"/>
    </source>
</evidence>
<dbReference type="OrthoDB" id="951410at2"/>
<dbReference type="Proteomes" id="UP000284120">
    <property type="component" value="Unassembled WGS sequence"/>
</dbReference>
<dbReference type="PROSITE" id="PS51257">
    <property type="entry name" value="PROKAR_LIPOPROTEIN"/>
    <property type="match status" value="1"/>
</dbReference>
<dbReference type="AlphaFoldDB" id="A0A3S4RS75"/>
<comment type="caution">
    <text evidence="2">The sequence shown here is derived from an EMBL/GenBank/DDBJ whole genome shotgun (WGS) entry which is preliminary data.</text>
</comment>
<dbReference type="EMBL" id="SAYW01000001">
    <property type="protein sequence ID" value="RWU09859.1"/>
    <property type="molecule type" value="Genomic_DNA"/>
</dbReference>
<accession>A0A3S4RS75</accession>
<evidence type="ECO:0000313" key="2">
    <source>
        <dbReference type="EMBL" id="RWU09859.1"/>
    </source>
</evidence>
<dbReference type="SMART" id="SM00867">
    <property type="entry name" value="YceI"/>
    <property type="match status" value="1"/>
</dbReference>
<reference evidence="2 3" key="1">
    <citation type="submission" date="2018-06" db="EMBL/GenBank/DDBJ databases">
        <title>Pedobacter endophyticus sp. nov., an endophytic bacterium isolated from a leaf of Triticum aestivum.</title>
        <authorList>
            <person name="Zhang L."/>
        </authorList>
    </citation>
    <scope>NUCLEOTIDE SEQUENCE [LARGE SCALE GENOMIC DNA]</scope>
    <source>
        <strain evidence="2 3">CM134L-2</strain>
    </source>
</reference>
<dbReference type="RefSeq" id="WP_113645297.1">
    <property type="nucleotide sequence ID" value="NZ_QMHN01000001.1"/>
</dbReference>
<protein>
    <submittedName>
        <fullName evidence="2">YceI family protein</fullName>
    </submittedName>
</protein>
<name>A0A3S4RS75_9SPHI</name>
<gene>
    <name evidence="2" type="ORF">DPV69_00495</name>
</gene>
<dbReference type="SUPFAM" id="SSF101874">
    <property type="entry name" value="YceI-like"/>
    <property type="match status" value="1"/>
</dbReference>
<dbReference type="PANTHER" id="PTHR34406:SF1">
    <property type="entry name" value="PROTEIN YCEI"/>
    <property type="match status" value="1"/>
</dbReference>
<dbReference type="InterPro" id="IPR036761">
    <property type="entry name" value="TTHA0802/YceI-like_sf"/>
</dbReference>
<evidence type="ECO:0000313" key="3">
    <source>
        <dbReference type="Proteomes" id="UP000284120"/>
    </source>
</evidence>
<dbReference type="Pfam" id="PF04264">
    <property type="entry name" value="YceI"/>
    <property type="match status" value="1"/>
</dbReference>
<organism evidence="2 3">
    <name type="scientific">Pedobacter chitinilyticus</name>
    <dbReference type="NCBI Taxonomy" id="2233776"/>
    <lineage>
        <taxon>Bacteria</taxon>
        <taxon>Pseudomonadati</taxon>
        <taxon>Bacteroidota</taxon>
        <taxon>Sphingobacteriia</taxon>
        <taxon>Sphingobacteriales</taxon>
        <taxon>Sphingobacteriaceae</taxon>
        <taxon>Pedobacter</taxon>
    </lineage>
</organism>
<keyword evidence="3" id="KW-1185">Reference proteome</keyword>
<dbReference type="PANTHER" id="PTHR34406">
    <property type="entry name" value="PROTEIN YCEI"/>
    <property type="match status" value="1"/>
</dbReference>
<proteinExistence type="predicted"/>
<dbReference type="Gene3D" id="2.40.128.110">
    <property type="entry name" value="Lipid/polyisoprenoid-binding, YceI-like"/>
    <property type="match status" value="1"/>
</dbReference>
<sequence>MNKLRKNSLKLMAVVIAISLWVACKKDNKNETREELVLTTDAKASWKGYLEMGYFNSGTIGLSGEDIFLEGDKIVGGKISIPVSSILITNELSTEEKAELLHHLQTTDFFNLAVYPFVVYKINTAEKITVDAQGNNYLIKGSMSLLGKEIALDIPAKINITNTAVTVKAKFSFDRTKWGMTFASQENLPADKKIKNNIEVELELSATRF</sequence>
<feature type="domain" description="Lipid/polyisoprenoid-binding YceI-like" evidence="1">
    <location>
        <begin position="35"/>
        <end position="207"/>
    </location>
</feature>